<dbReference type="RefSeq" id="WP_142017779.1">
    <property type="nucleotide sequence ID" value="NZ_VFPD01000001.1"/>
</dbReference>
<accession>A0A543EMV4</accession>
<dbReference type="InterPro" id="IPR013538">
    <property type="entry name" value="ASHA1/2-like_C"/>
</dbReference>
<reference evidence="3 4" key="1">
    <citation type="submission" date="2019-06" db="EMBL/GenBank/DDBJ databases">
        <title>Sorghum-associated microbial communities from plants grown in Nebraska, USA.</title>
        <authorList>
            <person name="Schachtman D."/>
        </authorList>
    </citation>
    <scope>NUCLEOTIDE SEQUENCE [LARGE SCALE GENOMIC DNA]</scope>
    <source>
        <strain evidence="3 4">110</strain>
    </source>
</reference>
<protein>
    <submittedName>
        <fullName evidence="3">Uncharacterized protein YndB with AHSA1/START domain</fullName>
    </submittedName>
</protein>
<gene>
    <name evidence="3" type="ORF">FB551_2639</name>
</gene>
<dbReference type="Proteomes" id="UP000316437">
    <property type="component" value="Unassembled WGS sequence"/>
</dbReference>
<dbReference type="InterPro" id="IPR023393">
    <property type="entry name" value="START-like_dom_sf"/>
</dbReference>
<dbReference type="CDD" id="cd08897">
    <property type="entry name" value="SRPBCC_CalC_Aha1-like_4"/>
    <property type="match status" value="1"/>
</dbReference>
<evidence type="ECO:0000259" key="2">
    <source>
        <dbReference type="Pfam" id="PF08327"/>
    </source>
</evidence>
<evidence type="ECO:0000256" key="1">
    <source>
        <dbReference type="ARBA" id="ARBA00006817"/>
    </source>
</evidence>
<dbReference type="EMBL" id="VFPD01000001">
    <property type="protein sequence ID" value="TQM22915.1"/>
    <property type="molecule type" value="Genomic_DNA"/>
</dbReference>
<proteinExistence type="inferred from homology"/>
<dbReference type="SUPFAM" id="SSF55961">
    <property type="entry name" value="Bet v1-like"/>
    <property type="match status" value="1"/>
</dbReference>
<sequence length="137" mass="15682">MSHKITVSATINADAKKVWNYYTHPEHITQWNFADPSWQCPSATNDMKVGGKYAARMEAKDGSFGFDFEAVYDEIKEGENFKYTMPDGRQVQVDFKENAGQTHVDVAFDPENQNPEEMQKGGWQAILDNFKKYTESN</sequence>
<comment type="caution">
    <text evidence="3">The sequence shown here is derived from an EMBL/GenBank/DDBJ whole genome shotgun (WGS) entry which is preliminary data.</text>
</comment>
<keyword evidence="4" id="KW-1185">Reference proteome</keyword>
<evidence type="ECO:0000313" key="4">
    <source>
        <dbReference type="Proteomes" id="UP000316437"/>
    </source>
</evidence>
<name>A0A543EMV4_9FLAO</name>
<dbReference type="Pfam" id="PF08327">
    <property type="entry name" value="AHSA1"/>
    <property type="match status" value="1"/>
</dbReference>
<organism evidence="3 4">
    <name type="scientific">Chryseobacterium aquifrigidense</name>
    <dbReference type="NCBI Taxonomy" id="558021"/>
    <lineage>
        <taxon>Bacteria</taxon>
        <taxon>Pseudomonadati</taxon>
        <taxon>Bacteroidota</taxon>
        <taxon>Flavobacteriia</taxon>
        <taxon>Flavobacteriales</taxon>
        <taxon>Weeksellaceae</taxon>
        <taxon>Chryseobacterium group</taxon>
        <taxon>Chryseobacterium</taxon>
    </lineage>
</organism>
<comment type="similarity">
    <text evidence="1">Belongs to the AHA1 family.</text>
</comment>
<dbReference type="Gene3D" id="3.30.530.20">
    <property type="match status" value="1"/>
</dbReference>
<dbReference type="AlphaFoldDB" id="A0A543EMV4"/>
<feature type="domain" description="Activator of Hsp90 ATPase homologue 1/2-like C-terminal" evidence="2">
    <location>
        <begin position="12"/>
        <end position="134"/>
    </location>
</feature>
<evidence type="ECO:0000313" key="3">
    <source>
        <dbReference type="EMBL" id="TQM22915.1"/>
    </source>
</evidence>